<sequence length="596" mass="63341">MNRSFRAQESQMHSALKRREQQLGGFRASVMKEKEEELAMFREMKKREKERNDLLLNSSEEFDAPLGSNAGANPIFSISSSTPAPVRKTGVDDFLNSENDKNDYDWLLTPPGTPLFPSLEMEGRKTVMSQLATPTTRPVALKSRLSNHQSEPAGKTNLVSKQPSSSPGLSSSSGGTRRPSSSGGPGSRPATPTGRPTLTASSKSSRPSTPTRSTLPSTRSMAATSKNTISTMKPAVSTTKPLTSATKTPVPAVKSTIPSRSSTPLSRSAARSSTPTSRPTLPPSRSTSRASTPTWRPSLPSSEPSISTSSVKASLSPKPATVASRQATPVTTRKPAPVNSRQPPVPSRGTSPTVRSRPWKPSDMPGFSLDAPPNLRTTLPDRPLSATRGRPGAPTSRSSSVEPSSSGRPRRQSCSPSRGRAPNGVVHISGNSMPAVSRGRTTKVNDNVSPVLMGTKMVERVINMRKLAPPMIDDKNSPRSNLSGKSTSSPDSSGFGRTLSKKSLDMAIRHMDIRRTIPGNLRPLMTNIPASSLYSVRSGSHHGRTISVSGSPHATSSNASSELSVNQNGICLDSSEVDDDIGSERCGQSPASVRGR</sequence>
<feature type="region of interest" description="Disordered" evidence="1">
    <location>
        <begin position="127"/>
        <end position="441"/>
    </location>
</feature>
<evidence type="ECO:0000313" key="2">
    <source>
        <dbReference type="EMBL" id="CAJ1861029.1"/>
    </source>
</evidence>
<dbReference type="GO" id="GO:0055028">
    <property type="term" value="C:cortical microtubule"/>
    <property type="evidence" value="ECO:0007669"/>
    <property type="project" value="TreeGrafter"/>
</dbReference>
<feature type="region of interest" description="Disordered" evidence="1">
    <location>
        <begin position="1"/>
        <end position="29"/>
    </location>
</feature>
<organism evidence="2 3">
    <name type="scientific">Sphenostylis stenocarpa</name>
    <dbReference type="NCBI Taxonomy" id="92480"/>
    <lineage>
        <taxon>Eukaryota</taxon>
        <taxon>Viridiplantae</taxon>
        <taxon>Streptophyta</taxon>
        <taxon>Embryophyta</taxon>
        <taxon>Tracheophyta</taxon>
        <taxon>Spermatophyta</taxon>
        <taxon>Magnoliopsida</taxon>
        <taxon>eudicotyledons</taxon>
        <taxon>Gunneridae</taxon>
        <taxon>Pentapetalae</taxon>
        <taxon>rosids</taxon>
        <taxon>fabids</taxon>
        <taxon>Fabales</taxon>
        <taxon>Fabaceae</taxon>
        <taxon>Papilionoideae</taxon>
        <taxon>50 kb inversion clade</taxon>
        <taxon>NPAAA clade</taxon>
        <taxon>indigoferoid/millettioid clade</taxon>
        <taxon>Phaseoleae</taxon>
        <taxon>Sphenostylis</taxon>
    </lineage>
</organism>
<dbReference type="EMBL" id="OY731398">
    <property type="protein sequence ID" value="CAJ1861029.1"/>
    <property type="molecule type" value="Genomic_DNA"/>
</dbReference>
<feature type="compositionally biased region" description="Polar residues" evidence="1">
    <location>
        <begin position="221"/>
        <end position="247"/>
    </location>
</feature>
<feature type="compositionally biased region" description="Low complexity" evidence="1">
    <location>
        <begin position="163"/>
        <end position="220"/>
    </location>
</feature>
<dbReference type="Gramene" id="rna-AYBTSS11_LOCUS2173">
    <property type="protein sequence ID" value="CAJ1861029.1"/>
    <property type="gene ID" value="gene-AYBTSS11_LOCUS2173"/>
</dbReference>
<evidence type="ECO:0000256" key="1">
    <source>
        <dbReference type="SAM" id="MobiDB-lite"/>
    </source>
</evidence>
<feature type="compositionally biased region" description="Polar residues" evidence="1">
    <location>
        <begin position="1"/>
        <end position="13"/>
    </location>
</feature>
<feature type="compositionally biased region" description="Low complexity" evidence="1">
    <location>
        <begin position="394"/>
        <end position="407"/>
    </location>
</feature>
<dbReference type="PANTHER" id="PTHR31949:SF20">
    <property type="entry name" value="OS01G0141900 PROTEIN"/>
    <property type="match status" value="1"/>
</dbReference>
<feature type="compositionally biased region" description="Low complexity" evidence="1">
    <location>
        <begin position="483"/>
        <end position="496"/>
    </location>
</feature>
<feature type="compositionally biased region" description="Polar residues" evidence="1">
    <location>
        <begin position="127"/>
        <end position="136"/>
    </location>
</feature>
<feature type="compositionally biased region" description="Low complexity" evidence="1">
    <location>
        <begin position="255"/>
        <end position="310"/>
    </location>
</feature>
<name>A0AA86RXZ2_9FABA</name>
<accession>A0AA86RXZ2</accession>
<reference evidence="2" key="1">
    <citation type="submission" date="2023-10" db="EMBL/GenBank/DDBJ databases">
        <authorList>
            <person name="Domelevo Entfellner J.-B."/>
        </authorList>
    </citation>
    <scope>NUCLEOTIDE SEQUENCE</scope>
</reference>
<keyword evidence="3" id="KW-1185">Reference proteome</keyword>
<feature type="region of interest" description="Disordered" evidence="1">
    <location>
        <begin position="535"/>
        <end position="596"/>
    </location>
</feature>
<dbReference type="Proteomes" id="UP001189624">
    <property type="component" value="Chromosome 1"/>
</dbReference>
<dbReference type="PANTHER" id="PTHR31949">
    <property type="entry name" value="GASTRIC MUCIN-LIKE PROTEIN"/>
    <property type="match status" value="1"/>
</dbReference>
<proteinExistence type="predicted"/>
<evidence type="ECO:0000313" key="3">
    <source>
        <dbReference type="Proteomes" id="UP001189624"/>
    </source>
</evidence>
<feature type="compositionally biased region" description="Polar residues" evidence="1">
    <location>
        <begin position="546"/>
        <end position="569"/>
    </location>
</feature>
<gene>
    <name evidence="2" type="ORF">AYBTSS11_LOCUS2173</name>
</gene>
<dbReference type="AlphaFoldDB" id="A0AA86RXZ2"/>
<protein>
    <submittedName>
        <fullName evidence="2">Uncharacterized protein</fullName>
    </submittedName>
</protein>
<dbReference type="GO" id="GO:0043622">
    <property type="term" value="P:cortical microtubule organization"/>
    <property type="evidence" value="ECO:0007669"/>
    <property type="project" value="TreeGrafter"/>
</dbReference>
<feature type="region of interest" description="Disordered" evidence="1">
    <location>
        <begin position="468"/>
        <end position="498"/>
    </location>
</feature>